<feature type="signal peptide" evidence="1">
    <location>
        <begin position="1"/>
        <end position="17"/>
    </location>
</feature>
<dbReference type="Pfam" id="PF00704">
    <property type="entry name" value="Glyco_hydro_18"/>
    <property type="match status" value="1"/>
</dbReference>
<evidence type="ECO:0000259" key="2">
    <source>
        <dbReference type="PROSITE" id="PS51910"/>
    </source>
</evidence>
<feature type="chain" id="PRO_5040324360" description="GH18 domain-containing protein" evidence="1">
    <location>
        <begin position="18"/>
        <end position="205"/>
    </location>
</feature>
<dbReference type="InterPro" id="IPR017853">
    <property type="entry name" value="GH"/>
</dbReference>
<dbReference type="SUPFAM" id="SSF51445">
    <property type="entry name" value="(Trans)glycosidases"/>
    <property type="match status" value="1"/>
</dbReference>
<keyword evidence="4" id="KW-1185">Reference proteome</keyword>
<feature type="domain" description="GH18" evidence="2">
    <location>
        <begin position="1"/>
        <end position="205"/>
    </location>
</feature>
<evidence type="ECO:0000313" key="3">
    <source>
        <dbReference type="EMBL" id="KAG7443008.1"/>
    </source>
</evidence>
<dbReference type="AlphaFoldDB" id="A0A9P7VKW8"/>
<dbReference type="PROSITE" id="PS51910">
    <property type="entry name" value="GH18_2"/>
    <property type="match status" value="1"/>
</dbReference>
<dbReference type="EMBL" id="MU250547">
    <property type="protein sequence ID" value="KAG7443008.1"/>
    <property type="molecule type" value="Genomic_DNA"/>
</dbReference>
<sequence>MFLFWLLAFPSFYLIQAEKSDAVCETDKVASAWFTGWHADEGLDVNDILWSKYTEITFAFAQRQTLMSSLSMDQVPRTFPSEQILLGVTAYGHSFGVPKVDAFSKTSDTLALYAPFGSSVHPGAVSMFVALILRQGEPSTFRDLLSKPFIYNTTTQVMISYDGGESFAAKGQFIADMGLAGFAVWEAGGEYHNILLDSARGQLFA</sequence>
<organism evidence="3 4">
    <name type="scientific">Guyanagaster necrorhizus</name>
    <dbReference type="NCBI Taxonomy" id="856835"/>
    <lineage>
        <taxon>Eukaryota</taxon>
        <taxon>Fungi</taxon>
        <taxon>Dikarya</taxon>
        <taxon>Basidiomycota</taxon>
        <taxon>Agaricomycotina</taxon>
        <taxon>Agaricomycetes</taxon>
        <taxon>Agaricomycetidae</taxon>
        <taxon>Agaricales</taxon>
        <taxon>Marasmiineae</taxon>
        <taxon>Physalacriaceae</taxon>
        <taxon>Guyanagaster</taxon>
    </lineage>
</organism>
<dbReference type="GO" id="GO:0005975">
    <property type="term" value="P:carbohydrate metabolic process"/>
    <property type="evidence" value="ECO:0007669"/>
    <property type="project" value="InterPro"/>
</dbReference>
<dbReference type="Gene3D" id="3.10.50.10">
    <property type="match status" value="1"/>
</dbReference>
<dbReference type="InterPro" id="IPR001223">
    <property type="entry name" value="Glyco_hydro18_cat"/>
</dbReference>
<reference evidence="3" key="1">
    <citation type="submission" date="2020-11" db="EMBL/GenBank/DDBJ databases">
        <title>Adaptations for nitrogen fixation in a non-lichenized fungal sporocarp promotes dispersal by wood-feeding termites.</title>
        <authorList>
            <consortium name="DOE Joint Genome Institute"/>
            <person name="Koch R.A."/>
            <person name="Yoon G."/>
            <person name="Arayal U."/>
            <person name="Lail K."/>
            <person name="Amirebrahimi M."/>
            <person name="Labutti K."/>
            <person name="Lipzen A."/>
            <person name="Riley R."/>
            <person name="Barry K."/>
            <person name="Henrissat B."/>
            <person name="Grigoriev I.V."/>
            <person name="Herr J.R."/>
            <person name="Aime M.C."/>
        </authorList>
    </citation>
    <scope>NUCLEOTIDE SEQUENCE</scope>
    <source>
        <strain evidence="3">MCA 3950</strain>
    </source>
</reference>
<dbReference type="InterPro" id="IPR029070">
    <property type="entry name" value="Chitinase_insertion_sf"/>
</dbReference>
<protein>
    <recommendedName>
        <fullName evidence="2">GH18 domain-containing protein</fullName>
    </recommendedName>
</protein>
<name>A0A9P7VKW8_9AGAR</name>
<dbReference type="Gene3D" id="3.20.20.80">
    <property type="entry name" value="Glycosidases"/>
    <property type="match status" value="1"/>
</dbReference>
<gene>
    <name evidence="3" type="ORF">BT62DRAFT_1009610</name>
</gene>
<keyword evidence="1" id="KW-0732">Signal</keyword>
<evidence type="ECO:0000313" key="4">
    <source>
        <dbReference type="Proteomes" id="UP000812287"/>
    </source>
</evidence>
<dbReference type="GeneID" id="66099859"/>
<evidence type="ECO:0000256" key="1">
    <source>
        <dbReference type="SAM" id="SignalP"/>
    </source>
</evidence>
<dbReference type="OrthoDB" id="3022280at2759"/>
<comment type="caution">
    <text evidence="3">The sequence shown here is derived from an EMBL/GenBank/DDBJ whole genome shotgun (WGS) entry which is preliminary data.</text>
</comment>
<proteinExistence type="predicted"/>
<dbReference type="Proteomes" id="UP000812287">
    <property type="component" value="Unassembled WGS sequence"/>
</dbReference>
<dbReference type="RefSeq" id="XP_043036508.1">
    <property type="nucleotide sequence ID" value="XM_043177572.1"/>
</dbReference>
<accession>A0A9P7VKW8</accession>